<proteinExistence type="predicted"/>
<gene>
    <name evidence="2" type="ORF">OEZ85_004826</name>
</gene>
<feature type="compositionally biased region" description="Polar residues" evidence="1">
    <location>
        <begin position="8"/>
        <end position="20"/>
    </location>
</feature>
<protein>
    <submittedName>
        <fullName evidence="2">Uncharacterized protein</fullName>
    </submittedName>
</protein>
<name>A0ABY8UIB5_TETOB</name>
<organism evidence="2 3">
    <name type="scientific">Tetradesmus obliquus</name>
    <name type="common">Green alga</name>
    <name type="synonym">Acutodesmus obliquus</name>
    <dbReference type="NCBI Taxonomy" id="3088"/>
    <lineage>
        <taxon>Eukaryota</taxon>
        <taxon>Viridiplantae</taxon>
        <taxon>Chlorophyta</taxon>
        <taxon>core chlorophytes</taxon>
        <taxon>Chlorophyceae</taxon>
        <taxon>CS clade</taxon>
        <taxon>Sphaeropleales</taxon>
        <taxon>Scenedesmaceae</taxon>
        <taxon>Tetradesmus</taxon>
    </lineage>
</organism>
<feature type="compositionally biased region" description="Polar residues" evidence="1">
    <location>
        <begin position="43"/>
        <end position="53"/>
    </location>
</feature>
<sequence>MRDGPGATPSQLHASEQQQYVPPAAQHLGPPGVSYGPAAYSQAPAQQFGQQSAPHGMPPPGMPPCGMPVFPPPGWGVAVDTGYNGPPTTIPPHMLRPVPVAPSQWHTQPPAAQPGFGPPLQQSSSGAEQQQQSVAPRPAAPGSRPESTDQHHKRLQHARAFFEKEMRERYDRRTPVEAFVRRVKRTMQRMQEHQYQCSDSDIASFIVCAIANKQLAIWAAGNPVLREPTSSAEVLEELSRVLRPRTDLQELACQKCLQQPAATAVGQYDSLVSNYELYMVPQPAGTDVRRMLRFFPARMQNRLPLLMSEELSTVCASERAEQLRSVLAQLCEELARPSSGAMWVDVLAAAAAVDDLLQAEELQQPSTPVQLVRPAAAAAAGPQQQQQQQQSGAGAPVLSAGLAFSVLPPNRAAITAGNSSSSSSAAGEPYAAPYRDAAAGEVIKITLAGMMTIKAGVYSNGSVKCNMLTSLDYGCNSSCISEVLLRQRQHQFFAPGSKAELVELETPVQLSMFAGEQQMRITHVVRGLQLLIGDGIYTAGRYLLLPLTASLCRPGVEAPRRPPGAAEFWYPQQRVPISYPVTVQEWRVASSRL</sequence>
<evidence type="ECO:0000256" key="1">
    <source>
        <dbReference type="SAM" id="MobiDB-lite"/>
    </source>
</evidence>
<feature type="region of interest" description="Disordered" evidence="1">
    <location>
        <begin position="373"/>
        <end position="392"/>
    </location>
</feature>
<feature type="region of interest" description="Disordered" evidence="1">
    <location>
        <begin position="80"/>
        <end position="155"/>
    </location>
</feature>
<keyword evidence="3" id="KW-1185">Reference proteome</keyword>
<dbReference type="Proteomes" id="UP001244341">
    <property type="component" value="Chromosome 12b"/>
</dbReference>
<feature type="compositionally biased region" description="Low complexity" evidence="1">
    <location>
        <begin position="374"/>
        <end position="392"/>
    </location>
</feature>
<feature type="region of interest" description="Disordered" evidence="1">
    <location>
        <begin position="1"/>
        <end position="65"/>
    </location>
</feature>
<dbReference type="EMBL" id="CP126219">
    <property type="protein sequence ID" value="WIA20408.1"/>
    <property type="molecule type" value="Genomic_DNA"/>
</dbReference>
<evidence type="ECO:0000313" key="2">
    <source>
        <dbReference type="EMBL" id="WIA20408.1"/>
    </source>
</evidence>
<accession>A0ABY8UIB5</accession>
<reference evidence="2 3" key="1">
    <citation type="submission" date="2023-05" db="EMBL/GenBank/DDBJ databases">
        <title>A 100% complete, gapless, phased diploid assembly of the Scenedesmus obliquus UTEX 3031 genome.</title>
        <authorList>
            <person name="Biondi T.C."/>
            <person name="Hanschen E.R."/>
            <person name="Kwon T."/>
            <person name="Eng W."/>
            <person name="Kruse C.P.S."/>
            <person name="Koehler S.I."/>
            <person name="Kunde Y."/>
            <person name="Gleasner C.D."/>
            <person name="You Mak K.T."/>
            <person name="Polle J."/>
            <person name="Hovde B.T."/>
            <person name="Starkenburg S.R."/>
        </authorList>
    </citation>
    <scope>NUCLEOTIDE SEQUENCE [LARGE SCALE GENOMIC DNA]</scope>
    <source>
        <strain evidence="2 3">DOE0152z</strain>
    </source>
</reference>
<evidence type="ECO:0000313" key="3">
    <source>
        <dbReference type="Proteomes" id="UP001244341"/>
    </source>
</evidence>
<feature type="compositionally biased region" description="Pro residues" evidence="1">
    <location>
        <begin position="56"/>
        <end position="65"/>
    </location>
</feature>
<feature type="compositionally biased region" description="Low complexity" evidence="1">
    <location>
        <begin position="108"/>
        <end position="133"/>
    </location>
</feature>